<dbReference type="EMBL" id="MK554696">
    <property type="protein sequence ID" value="QBJ04133.1"/>
    <property type="molecule type" value="Genomic_DNA"/>
</dbReference>
<dbReference type="RefSeq" id="YP_010082888.1">
    <property type="nucleotide sequence ID" value="NC_055035.1"/>
</dbReference>
<organism evidence="1 2">
    <name type="scientific">Fusobacterium phage Fnu1</name>
    <dbReference type="NCBI Taxonomy" id="2530024"/>
    <lineage>
        <taxon>Viruses</taxon>
        <taxon>Duplodnaviria</taxon>
        <taxon>Heunggongvirae</taxon>
        <taxon>Uroviricota</taxon>
        <taxon>Caudoviricetes</taxon>
        <taxon>Latrobevirus</taxon>
        <taxon>Latrobevirus FNU1</taxon>
    </lineage>
</organism>
<name>A0A481W6J0_9CAUD</name>
<keyword evidence="2" id="KW-1185">Reference proteome</keyword>
<evidence type="ECO:0000313" key="1">
    <source>
        <dbReference type="EMBL" id="QBJ04133.1"/>
    </source>
</evidence>
<sequence>MEEIMEKEKVLEIEFKEVWGKYAWRIVKNTIPFNLTLSVVANEEVKLVESHKDNIYIFDDFEGLWDILDEDMLLYEEDKIKIENFVKEINSKYGVPKRWRANKNENYYTIHALGHIEIYTEMNTRRDFIYYDLGNYFKTEELAIKFRDTIWKDAFSKAKSFSID</sequence>
<accession>A0A481W6J0</accession>
<dbReference type="KEGG" id="vg:65071896"/>
<evidence type="ECO:0000313" key="2">
    <source>
        <dbReference type="Proteomes" id="UP000292160"/>
    </source>
</evidence>
<dbReference type="Proteomes" id="UP000292160">
    <property type="component" value="Segment"/>
</dbReference>
<reference evidence="1 2" key="1">
    <citation type="submission" date="2019-02" db="EMBL/GenBank/DDBJ databases">
        <title>Genomic, morphological and functional characterisation of novel bacteriophage Fnu1 capable of disrupt Fusobacterium nucleatum biofilm.</title>
        <authorList>
            <person name="Kabwe M."/>
            <person name="Brown T.L."/>
            <person name="Dashper S."/>
            <person name="Speirs L."/>
            <person name="Ku H."/>
            <person name="Petrovski S."/>
            <person name="Chan H.T."/>
            <person name="Lock P."/>
            <person name="Tucci J."/>
        </authorList>
    </citation>
    <scope>NUCLEOTIDE SEQUENCE [LARGE SCALE GENOMIC DNA]</scope>
</reference>
<protein>
    <submittedName>
        <fullName evidence="1">Uncharacterized protein</fullName>
    </submittedName>
</protein>
<proteinExistence type="predicted"/>
<dbReference type="GeneID" id="65071896"/>